<feature type="binding site" evidence="6">
    <location>
        <position position="201"/>
    </location>
    <ligand>
        <name>Zn(2+)</name>
        <dbReference type="ChEBI" id="CHEBI:29105"/>
    </ligand>
</feature>
<dbReference type="AlphaFoldDB" id="A0A9D5JUN2"/>
<dbReference type="InterPro" id="IPR027449">
    <property type="entry name" value="KduI_N"/>
</dbReference>
<dbReference type="Gene3D" id="2.60.120.10">
    <property type="entry name" value="Jelly Rolls"/>
    <property type="match status" value="1"/>
</dbReference>
<keyword evidence="5 6" id="KW-0413">Isomerase</keyword>
<comment type="catalytic activity">
    <reaction evidence="1 6">
        <text>5-dehydro-4-deoxy-D-glucuronate = 3-deoxy-D-glycero-2,5-hexodiulosonate</text>
        <dbReference type="Rhea" id="RHEA:23896"/>
        <dbReference type="ChEBI" id="CHEBI:17117"/>
        <dbReference type="ChEBI" id="CHEBI:29071"/>
        <dbReference type="EC" id="5.3.1.17"/>
    </reaction>
</comment>
<feature type="binding site" evidence="6">
    <location>
        <position position="243"/>
    </location>
    <ligand>
        <name>Zn(2+)</name>
        <dbReference type="ChEBI" id="CHEBI:29105"/>
    </ligand>
</feature>
<dbReference type="SUPFAM" id="SSF51182">
    <property type="entry name" value="RmlC-like cupins"/>
    <property type="match status" value="1"/>
</dbReference>
<dbReference type="InterPro" id="IPR011051">
    <property type="entry name" value="RmlC_Cupin_sf"/>
</dbReference>
<dbReference type="HAMAP" id="MF_00687">
    <property type="entry name" value="KduI"/>
    <property type="match status" value="1"/>
</dbReference>
<dbReference type="PIRSF" id="PIRSF006625">
    <property type="entry name" value="KduI"/>
    <property type="match status" value="1"/>
</dbReference>
<gene>
    <name evidence="6 7" type="primary">kduI</name>
    <name evidence="7" type="ORF">GF339_06580</name>
</gene>
<dbReference type="CDD" id="cd20491">
    <property type="entry name" value="cupin_KduI_C"/>
    <property type="match status" value="1"/>
</dbReference>
<dbReference type="GO" id="GO:0019698">
    <property type="term" value="P:D-galacturonate catabolic process"/>
    <property type="evidence" value="ECO:0007669"/>
    <property type="project" value="TreeGrafter"/>
</dbReference>
<protein>
    <recommendedName>
        <fullName evidence="6">4-deoxy-L-threo-5-hexosulose-uronate ketol-isomerase</fullName>
        <ecNumber evidence="6">5.3.1.17</ecNumber>
    </recommendedName>
    <alternativeName>
        <fullName evidence="6">5-keto-4-deoxyuronate isomerase</fullName>
    </alternativeName>
    <alternativeName>
        <fullName evidence="6">DKI isomerase</fullName>
    </alternativeName>
</protein>
<dbReference type="GO" id="GO:0045490">
    <property type="term" value="P:pectin catabolic process"/>
    <property type="evidence" value="ECO:0007669"/>
    <property type="project" value="UniProtKB-UniRule"/>
</dbReference>
<name>A0A9D5JUN2_9BACT</name>
<dbReference type="GO" id="GO:0008697">
    <property type="term" value="F:4-deoxy-L-threo-5-hexosulose-uronate ketol-isomerase activity"/>
    <property type="evidence" value="ECO:0007669"/>
    <property type="project" value="UniProtKB-UniRule"/>
</dbReference>
<feature type="binding site" evidence="6">
    <location>
        <position position="196"/>
    </location>
    <ligand>
        <name>Zn(2+)</name>
        <dbReference type="ChEBI" id="CHEBI:29105"/>
    </ligand>
</feature>
<sequence length="276" mass="30938">METRYPAHPEEFKIASPERLRNEYLIEDLFTKGKLKLVYSHVDRIIIGGACPTAMKLPLEAGKELGVAFFLERRELGIINMGANGIVTLDGEDMELDSREGVYVGMGTQEVVFASTDEQAPAKFYFLSAPAHAAYPTTKVTTANAQQRHLGSQQASNTRTIYQMIHPDVLQSCQLVMGMTVLEPGNVWNTMPCHTHERRMEVYAYFDLPEDGAVFHFTGEPTATRHIVMRNEQAVISPSYSIHAGVGTTNYTFIWGMVGENQTFDDMDHIPMSELR</sequence>
<dbReference type="InterPro" id="IPR014710">
    <property type="entry name" value="RmlC-like_jellyroll"/>
</dbReference>
<dbReference type="GO" id="GO:0042840">
    <property type="term" value="P:D-glucuronate catabolic process"/>
    <property type="evidence" value="ECO:0007669"/>
    <property type="project" value="TreeGrafter"/>
</dbReference>
<dbReference type="Gene3D" id="2.60.120.520">
    <property type="entry name" value="pectin degrading enzyme 5-keto 4- deoxyuronate isomerase, domain 1"/>
    <property type="match status" value="1"/>
</dbReference>
<evidence type="ECO:0000256" key="2">
    <source>
        <dbReference type="ARBA" id="ARBA00008086"/>
    </source>
</evidence>
<organism evidence="7 8">
    <name type="scientific">candidate division KSB3 bacterium</name>
    <dbReference type="NCBI Taxonomy" id="2044937"/>
    <lineage>
        <taxon>Bacteria</taxon>
        <taxon>candidate division KSB3</taxon>
    </lineage>
</organism>
<dbReference type="Pfam" id="PF04962">
    <property type="entry name" value="KduI"/>
    <property type="match status" value="1"/>
</dbReference>
<comment type="pathway">
    <text evidence="6">Glycan metabolism; pectin degradation; 2-dehydro-3-deoxy-D-gluconate from pectin: step 4/5.</text>
</comment>
<evidence type="ECO:0000256" key="5">
    <source>
        <dbReference type="ARBA" id="ARBA00023235"/>
    </source>
</evidence>
<feature type="binding site" evidence="6">
    <location>
        <position position="194"/>
    </location>
    <ligand>
        <name>Zn(2+)</name>
        <dbReference type="ChEBI" id="CHEBI:29105"/>
    </ligand>
</feature>
<dbReference type="InterPro" id="IPR007045">
    <property type="entry name" value="KduI"/>
</dbReference>
<evidence type="ECO:0000256" key="4">
    <source>
        <dbReference type="ARBA" id="ARBA00022833"/>
    </source>
</evidence>
<dbReference type="EMBL" id="WJJP01000204">
    <property type="protein sequence ID" value="MBD3324232.1"/>
    <property type="molecule type" value="Genomic_DNA"/>
</dbReference>
<keyword evidence="3 6" id="KW-0479">Metal-binding</keyword>
<evidence type="ECO:0000313" key="8">
    <source>
        <dbReference type="Proteomes" id="UP000649604"/>
    </source>
</evidence>
<reference evidence="7" key="1">
    <citation type="submission" date="2019-11" db="EMBL/GenBank/DDBJ databases">
        <title>Microbial mats filling the niche in hypersaline microbial mats.</title>
        <authorList>
            <person name="Wong H.L."/>
            <person name="Macleod F.I."/>
            <person name="White R.A. III"/>
            <person name="Burns B.P."/>
        </authorList>
    </citation>
    <scope>NUCLEOTIDE SEQUENCE</scope>
    <source>
        <strain evidence="7">Rbin_158</strain>
    </source>
</reference>
<comment type="cofactor">
    <cofactor evidence="6">
        <name>Zn(2+)</name>
        <dbReference type="ChEBI" id="CHEBI:29105"/>
    </cofactor>
    <text evidence="6">Binds 1 zinc ion per subunit.</text>
</comment>
<dbReference type="EC" id="5.3.1.17" evidence="6"/>
<evidence type="ECO:0000256" key="1">
    <source>
        <dbReference type="ARBA" id="ARBA00000552"/>
    </source>
</evidence>
<dbReference type="Proteomes" id="UP000649604">
    <property type="component" value="Unassembled WGS sequence"/>
</dbReference>
<comment type="caution">
    <text evidence="7">The sequence shown here is derived from an EMBL/GenBank/DDBJ whole genome shotgun (WGS) entry which is preliminary data.</text>
</comment>
<dbReference type="CDD" id="cd20294">
    <property type="entry name" value="cupin_KduI_N"/>
    <property type="match status" value="1"/>
</dbReference>
<evidence type="ECO:0000256" key="6">
    <source>
        <dbReference type="HAMAP-Rule" id="MF_00687"/>
    </source>
</evidence>
<proteinExistence type="inferred from homology"/>
<dbReference type="GO" id="GO:0008270">
    <property type="term" value="F:zinc ion binding"/>
    <property type="evidence" value="ECO:0007669"/>
    <property type="project" value="UniProtKB-UniRule"/>
</dbReference>
<dbReference type="InterPro" id="IPR021120">
    <property type="entry name" value="KduI/IolB_isomerase"/>
</dbReference>
<comment type="function">
    <text evidence="6">Catalyzes the isomerization of 5-dehydro-4-deoxy-D-glucuronate to 3-deoxy-D-glycero-2,5-hexodiulosonate.</text>
</comment>
<comment type="similarity">
    <text evidence="2 6">Belongs to the KduI family.</text>
</comment>
<accession>A0A9D5JUN2</accession>
<evidence type="ECO:0000313" key="7">
    <source>
        <dbReference type="EMBL" id="MBD3324232.1"/>
    </source>
</evidence>
<dbReference type="NCBIfam" id="NF002091">
    <property type="entry name" value="PRK00924.1"/>
    <property type="match status" value="1"/>
</dbReference>
<keyword evidence="4 6" id="KW-0862">Zinc</keyword>
<evidence type="ECO:0000256" key="3">
    <source>
        <dbReference type="ARBA" id="ARBA00022723"/>
    </source>
</evidence>
<dbReference type="PANTHER" id="PTHR38461:SF1">
    <property type="entry name" value="4-DEOXY-L-THREO-5-HEXOSULOSE-URONATE KETOL-ISOMERASE"/>
    <property type="match status" value="1"/>
</dbReference>
<dbReference type="PANTHER" id="PTHR38461">
    <property type="entry name" value="4-DEOXY-L-THREO-5-HEXOSULOSE-URONATE KETOL-ISOMERASE"/>
    <property type="match status" value="1"/>
</dbReference>